<feature type="region of interest" description="Disordered" evidence="1">
    <location>
        <begin position="44"/>
        <end position="121"/>
    </location>
</feature>
<evidence type="ECO:0000313" key="3">
    <source>
        <dbReference type="Proteomes" id="UP000215335"/>
    </source>
</evidence>
<dbReference type="AlphaFoldDB" id="A0A232EDI9"/>
<name>A0A232EDI9_9HYME</name>
<sequence length="121" mass="13550">MIEWGRTTHRAFKRSRASIENQKRFSAPRGRLLAQISVKFDQAIKSHHVRENGRSIPRSQASPRQRERGGLQLSKLSFPGRPPSNRRCTQEGARLDAPTASPGVTAQAGQQSESEEQSNFI</sequence>
<reference evidence="2 3" key="1">
    <citation type="journal article" date="2017" name="Curr. Biol.">
        <title>The Evolution of Venom by Co-option of Single-Copy Genes.</title>
        <authorList>
            <person name="Martinson E.O."/>
            <person name="Mrinalini"/>
            <person name="Kelkar Y.D."/>
            <person name="Chang C.H."/>
            <person name="Werren J.H."/>
        </authorList>
    </citation>
    <scope>NUCLEOTIDE SEQUENCE [LARGE SCALE GENOMIC DNA]</scope>
    <source>
        <strain evidence="2 3">Alberta</strain>
        <tissue evidence="2">Whole body</tissue>
    </source>
</reference>
<feature type="region of interest" description="Disordered" evidence="1">
    <location>
        <begin position="1"/>
        <end position="25"/>
    </location>
</feature>
<accession>A0A232EDI9</accession>
<feature type="compositionally biased region" description="Basic residues" evidence="1">
    <location>
        <begin position="7"/>
        <end position="16"/>
    </location>
</feature>
<organism evidence="2 3">
    <name type="scientific">Trichomalopsis sarcophagae</name>
    <dbReference type="NCBI Taxonomy" id="543379"/>
    <lineage>
        <taxon>Eukaryota</taxon>
        <taxon>Metazoa</taxon>
        <taxon>Ecdysozoa</taxon>
        <taxon>Arthropoda</taxon>
        <taxon>Hexapoda</taxon>
        <taxon>Insecta</taxon>
        <taxon>Pterygota</taxon>
        <taxon>Neoptera</taxon>
        <taxon>Endopterygota</taxon>
        <taxon>Hymenoptera</taxon>
        <taxon>Apocrita</taxon>
        <taxon>Proctotrupomorpha</taxon>
        <taxon>Chalcidoidea</taxon>
        <taxon>Pteromalidae</taxon>
        <taxon>Pteromalinae</taxon>
        <taxon>Trichomalopsis</taxon>
    </lineage>
</organism>
<evidence type="ECO:0000256" key="1">
    <source>
        <dbReference type="SAM" id="MobiDB-lite"/>
    </source>
</evidence>
<dbReference type="Proteomes" id="UP000215335">
    <property type="component" value="Unassembled WGS sequence"/>
</dbReference>
<dbReference type="EMBL" id="NNAY01006262">
    <property type="protein sequence ID" value="OXU16429.1"/>
    <property type="molecule type" value="Genomic_DNA"/>
</dbReference>
<keyword evidence="3" id="KW-1185">Reference proteome</keyword>
<protein>
    <submittedName>
        <fullName evidence="2">Uncharacterized protein</fullName>
    </submittedName>
</protein>
<evidence type="ECO:0000313" key="2">
    <source>
        <dbReference type="EMBL" id="OXU16429.1"/>
    </source>
</evidence>
<comment type="caution">
    <text evidence="2">The sequence shown here is derived from an EMBL/GenBank/DDBJ whole genome shotgun (WGS) entry which is preliminary data.</text>
</comment>
<gene>
    <name evidence="2" type="ORF">TSAR_016672</name>
</gene>
<proteinExistence type="predicted"/>